<dbReference type="STRING" id="435830.HMPREF0045_01816"/>
<evidence type="ECO:0000256" key="2">
    <source>
        <dbReference type="SAM" id="MobiDB-lite"/>
    </source>
</evidence>
<dbReference type="InterPro" id="IPR004474">
    <property type="entry name" value="LytR_CpsA_psr"/>
</dbReference>
<feature type="transmembrane region" description="Helical" evidence="3">
    <location>
        <begin position="126"/>
        <end position="150"/>
    </location>
</feature>
<proteinExistence type="inferred from homology"/>
<dbReference type="Proteomes" id="UP000003822">
    <property type="component" value="Unassembled WGS sequence"/>
</dbReference>
<accession>G9PHU2</accession>
<evidence type="ECO:0000259" key="4">
    <source>
        <dbReference type="Pfam" id="PF03816"/>
    </source>
</evidence>
<evidence type="ECO:0000313" key="6">
    <source>
        <dbReference type="Proteomes" id="UP000003822"/>
    </source>
</evidence>
<feature type="compositionally biased region" description="Basic residues" evidence="2">
    <location>
        <begin position="103"/>
        <end position="113"/>
    </location>
</feature>
<dbReference type="OrthoDB" id="9782542at2"/>
<dbReference type="AlphaFoldDB" id="G9PHU2"/>
<evidence type="ECO:0000256" key="1">
    <source>
        <dbReference type="ARBA" id="ARBA00006068"/>
    </source>
</evidence>
<dbReference type="NCBIfam" id="TIGR00350">
    <property type="entry name" value="lytR_cpsA_psr"/>
    <property type="match status" value="1"/>
</dbReference>
<dbReference type="InterPro" id="IPR050922">
    <property type="entry name" value="LytR/CpsA/Psr_CW_biosynth"/>
</dbReference>
<gene>
    <name evidence="5" type="ORF">HMPREF0045_01816</name>
</gene>
<dbReference type="PANTHER" id="PTHR33392">
    <property type="entry name" value="POLYISOPRENYL-TEICHOIC ACID--PEPTIDOGLYCAN TEICHOIC ACID TRANSFERASE TAGU"/>
    <property type="match status" value="1"/>
</dbReference>
<dbReference type="Gene3D" id="3.40.630.190">
    <property type="entry name" value="LCP protein"/>
    <property type="match status" value="1"/>
</dbReference>
<feature type="compositionally biased region" description="Basic residues" evidence="2">
    <location>
        <begin position="48"/>
        <end position="74"/>
    </location>
</feature>
<keyword evidence="6" id="KW-1185">Reference proteome</keyword>
<dbReference type="Pfam" id="PF03816">
    <property type="entry name" value="LytR_cpsA_psr"/>
    <property type="match status" value="1"/>
</dbReference>
<feature type="compositionally biased region" description="Basic and acidic residues" evidence="2">
    <location>
        <begin position="10"/>
        <end position="29"/>
    </location>
</feature>
<dbReference type="PATRIC" id="fig|435830.3.peg.1748"/>
<feature type="region of interest" description="Disordered" evidence="2">
    <location>
        <begin position="1"/>
        <end position="113"/>
    </location>
</feature>
<dbReference type="RefSeq" id="WP_005987749.1">
    <property type="nucleotide sequence ID" value="NZ_JH470340.1"/>
</dbReference>
<keyword evidence="3" id="KW-0812">Transmembrane</keyword>
<protein>
    <recommendedName>
        <fullName evidence="4">Cell envelope-related transcriptional attenuator domain-containing protein</fullName>
    </recommendedName>
</protein>
<sequence>MTDKNVANSDSRDPGLDAFESKLESDKPLFDNSDPVDYTAVSEAAHGSGHHSSHHGHHHSHHSSSSSGRRRRSSSSRSGAAGSGARVSSRSGSSRSGSSRSGSSRHHSSSRRRRKGLLGWFGRHRVVTAFIGVFAIFALILSGALAWLFFSLGRPETISNVFPDESTRPAAAQTTKGKPVTFLLLGSDSRISAGNPSDWKVGAQRTDAIMLVQLSGDRKSANVMSIPRDSWVEIPANDVVGHASYAKINAAFSWGGPKLLIQTVEKLTQIRIDHFVLADFSSFEALTDELGGVDLTLSQPLDLTGKQNAAKSANVLPAGPQHLNGKQARIFVQERYTVARGDFDRIQRQQAWMRSILKALVNRDTLTDPGKLVSFVNVVNKNLAVDEGLTTSEMISLGRSASSIRPADVHFFQAPVTGTGTSDDGQSIVNLDRDRLTAVCRAFNSDTVSEYVSQNGKDLDMLQEVVR</sequence>
<comment type="caution">
    <text evidence="5">The sequence shown here is derived from an EMBL/GenBank/DDBJ whole genome shotgun (WGS) entry which is preliminary data.</text>
</comment>
<feature type="compositionally biased region" description="Low complexity" evidence="2">
    <location>
        <begin position="75"/>
        <end position="102"/>
    </location>
</feature>
<evidence type="ECO:0000313" key="5">
    <source>
        <dbReference type="EMBL" id="EHM87231.1"/>
    </source>
</evidence>
<keyword evidence="3" id="KW-1133">Transmembrane helix</keyword>
<evidence type="ECO:0000256" key="3">
    <source>
        <dbReference type="SAM" id="Phobius"/>
    </source>
</evidence>
<reference evidence="5 6" key="1">
    <citation type="submission" date="2011-10" db="EMBL/GenBank/DDBJ databases">
        <title>The Genome Sequence of Actinomyces graevenitzii C83.</title>
        <authorList>
            <consortium name="The Broad Institute Genome Sequencing Platform"/>
            <consortium name="The Broad Institute Genome Sequencing Center for Infectious Disease"/>
            <person name="Earl A."/>
            <person name="Ward D."/>
            <person name="Feldgarden M."/>
            <person name="Gevers D."/>
            <person name="Sibley C.D."/>
            <person name="Field T.R."/>
            <person name="Grinwis M."/>
            <person name="Eshaghurshan C.S."/>
            <person name="Surette M.G."/>
            <person name="Young S.K."/>
            <person name="Zeng Q."/>
            <person name="Gargeya S."/>
            <person name="Fitzgerald M."/>
            <person name="Haas B."/>
            <person name="Abouelleil A."/>
            <person name="Alvarado L."/>
            <person name="Arachchi H.M."/>
            <person name="Berlin A."/>
            <person name="Brown A."/>
            <person name="Chapman S.B."/>
            <person name="Chen Z."/>
            <person name="Dunbar C."/>
            <person name="Freedman E."/>
            <person name="Gearin G."/>
            <person name="Goldberg J."/>
            <person name="Griggs A."/>
            <person name="Gujja S."/>
            <person name="Heiman D."/>
            <person name="Howarth C."/>
            <person name="Larson L."/>
            <person name="Lui A."/>
            <person name="MacDonald P.J.P."/>
            <person name="Montmayeur A."/>
            <person name="Murphy C."/>
            <person name="Neiman D."/>
            <person name="Pearson M."/>
            <person name="Priest M."/>
            <person name="Roberts A."/>
            <person name="Saif S."/>
            <person name="Shea T."/>
            <person name="Shenoy N."/>
            <person name="Sisk P."/>
            <person name="Stolte C."/>
            <person name="Sykes S."/>
            <person name="Wortman J."/>
            <person name="Nusbaum C."/>
            <person name="Birren B."/>
        </authorList>
    </citation>
    <scope>NUCLEOTIDE SEQUENCE [LARGE SCALE GENOMIC DNA]</scope>
    <source>
        <strain evidence="5 6">C83</strain>
    </source>
</reference>
<keyword evidence="3" id="KW-0472">Membrane</keyword>
<dbReference type="HOGENOM" id="CLU_016455_0_2_11"/>
<dbReference type="EMBL" id="ACRN01000016">
    <property type="protein sequence ID" value="EHM87231.1"/>
    <property type="molecule type" value="Genomic_DNA"/>
</dbReference>
<name>G9PHU2_9ACTO</name>
<feature type="domain" description="Cell envelope-related transcriptional attenuator" evidence="4">
    <location>
        <begin position="205"/>
        <end position="360"/>
    </location>
</feature>
<organism evidence="5 6">
    <name type="scientific">Actinomyces graevenitzii C83</name>
    <dbReference type="NCBI Taxonomy" id="435830"/>
    <lineage>
        <taxon>Bacteria</taxon>
        <taxon>Bacillati</taxon>
        <taxon>Actinomycetota</taxon>
        <taxon>Actinomycetes</taxon>
        <taxon>Actinomycetales</taxon>
        <taxon>Actinomycetaceae</taxon>
        <taxon>Actinomyces</taxon>
    </lineage>
</organism>
<dbReference type="PANTHER" id="PTHR33392:SF6">
    <property type="entry name" value="POLYISOPRENYL-TEICHOIC ACID--PEPTIDOGLYCAN TEICHOIC ACID TRANSFERASE TAGU"/>
    <property type="match status" value="1"/>
</dbReference>
<comment type="similarity">
    <text evidence="1">Belongs to the LytR/CpsA/Psr (LCP) family.</text>
</comment>
<dbReference type="eggNOG" id="COG1316">
    <property type="taxonomic scope" value="Bacteria"/>
</dbReference>